<dbReference type="AlphaFoldDB" id="A0A9P4HBN1"/>
<feature type="compositionally biased region" description="Basic residues" evidence="1">
    <location>
        <begin position="141"/>
        <end position="150"/>
    </location>
</feature>
<proteinExistence type="predicted"/>
<accession>A0A9P4HBN1</accession>
<evidence type="ECO:0000313" key="2">
    <source>
        <dbReference type="EMBL" id="KAF2030156.1"/>
    </source>
</evidence>
<feature type="region of interest" description="Disordered" evidence="1">
    <location>
        <begin position="137"/>
        <end position="167"/>
    </location>
</feature>
<keyword evidence="3" id="KW-1185">Reference proteome</keyword>
<dbReference type="Proteomes" id="UP000799777">
    <property type="component" value="Unassembled WGS sequence"/>
</dbReference>
<reference evidence="2" key="1">
    <citation type="journal article" date="2020" name="Stud. Mycol.">
        <title>101 Dothideomycetes genomes: a test case for predicting lifestyles and emergence of pathogens.</title>
        <authorList>
            <person name="Haridas S."/>
            <person name="Albert R."/>
            <person name="Binder M."/>
            <person name="Bloem J."/>
            <person name="Labutti K."/>
            <person name="Salamov A."/>
            <person name="Andreopoulos B."/>
            <person name="Baker S."/>
            <person name="Barry K."/>
            <person name="Bills G."/>
            <person name="Bluhm B."/>
            <person name="Cannon C."/>
            <person name="Castanera R."/>
            <person name="Culley D."/>
            <person name="Daum C."/>
            <person name="Ezra D."/>
            <person name="Gonzalez J."/>
            <person name="Henrissat B."/>
            <person name="Kuo A."/>
            <person name="Liang C."/>
            <person name="Lipzen A."/>
            <person name="Lutzoni F."/>
            <person name="Magnuson J."/>
            <person name="Mondo S."/>
            <person name="Nolan M."/>
            <person name="Ohm R."/>
            <person name="Pangilinan J."/>
            <person name="Park H.-J."/>
            <person name="Ramirez L."/>
            <person name="Alfaro M."/>
            <person name="Sun H."/>
            <person name="Tritt A."/>
            <person name="Yoshinaga Y."/>
            <person name="Zwiers L.-H."/>
            <person name="Turgeon B."/>
            <person name="Goodwin S."/>
            <person name="Spatafora J."/>
            <person name="Crous P."/>
            <person name="Grigoriev I."/>
        </authorList>
    </citation>
    <scope>NUCLEOTIDE SEQUENCE</scope>
    <source>
        <strain evidence="2">CBS 110217</strain>
    </source>
</reference>
<protein>
    <submittedName>
        <fullName evidence="2">Uncharacterized protein</fullName>
    </submittedName>
</protein>
<gene>
    <name evidence="2" type="ORF">EK21DRAFT_112263</name>
</gene>
<organism evidence="2 3">
    <name type="scientific">Setomelanomma holmii</name>
    <dbReference type="NCBI Taxonomy" id="210430"/>
    <lineage>
        <taxon>Eukaryota</taxon>
        <taxon>Fungi</taxon>
        <taxon>Dikarya</taxon>
        <taxon>Ascomycota</taxon>
        <taxon>Pezizomycotina</taxon>
        <taxon>Dothideomycetes</taxon>
        <taxon>Pleosporomycetidae</taxon>
        <taxon>Pleosporales</taxon>
        <taxon>Pleosporineae</taxon>
        <taxon>Phaeosphaeriaceae</taxon>
        <taxon>Setomelanomma</taxon>
    </lineage>
</organism>
<comment type="caution">
    <text evidence="2">The sequence shown here is derived from an EMBL/GenBank/DDBJ whole genome shotgun (WGS) entry which is preliminary data.</text>
</comment>
<sequence length="272" mass="31423">MAGKTTPKKRSRASKPYEDKSKMKPWWDIFVAKFLETPLFNSGNKVVDFTDLNNWIQEGERGGKRKFLAARTDPKYDTDLDFHAWLVFWLVEENHLDREGISYNRNTEIRDKTTMYKNAHNYVVWAKRQRQRDLKAAATKKSPKNAKKSTAKVAVVPDTDSSDDGADNLDEMKGTAMVRWVDGLPDGLDVSGQDRIEFKPFCRYNLLEFWSDVDKRFELSKYKQRRVWLAPKDGSTFAEALKKANDTDKTTLFTLKTAPADIEEEAEHVPET</sequence>
<dbReference type="EMBL" id="ML978193">
    <property type="protein sequence ID" value="KAF2030156.1"/>
    <property type="molecule type" value="Genomic_DNA"/>
</dbReference>
<evidence type="ECO:0000256" key="1">
    <source>
        <dbReference type="SAM" id="MobiDB-lite"/>
    </source>
</evidence>
<dbReference type="OrthoDB" id="3765054at2759"/>
<name>A0A9P4HBN1_9PLEO</name>
<evidence type="ECO:0000313" key="3">
    <source>
        <dbReference type="Proteomes" id="UP000799777"/>
    </source>
</evidence>